<feature type="transmembrane region" description="Helical" evidence="1">
    <location>
        <begin position="132"/>
        <end position="159"/>
    </location>
</feature>
<keyword evidence="1" id="KW-0472">Membrane</keyword>
<evidence type="ECO:0000313" key="2">
    <source>
        <dbReference type="EMBL" id="PSH57174.1"/>
    </source>
</evidence>
<organism evidence="2 3">
    <name type="scientific">Phyllobacterium endophyticum</name>
    <dbReference type="NCBI Taxonomy" id="1149773"/>
    <lineage>
        <taxon>Bacteria</taxon>
        <taxon>Pseudomonadati</taxon>
        <taxon>Pseudomonadota</taxon>
        <taxon>Alphaproteobacteria</taxon>
        <taxon>Hyphomicrobiales</taxon>
        <taxon>Phyllobacteriaceae</taxon>
        <taxon>Phyllobacterium</taxon>
    </lineage>
</organism>
<feature type="transmembrane region" description="Helical" evidence="1">
    <location>
        <begin position="93"/>
        <end position="112"/>
    </location>
</feature>
<accession>A0A2P7ASH5</accession>
<dbReference type="RefSeq" id="WP_106717940.1">
    <property type="nucleotide sequence ID" value="NZ_JACHXT010000003.1"/>
</dbReference>
<keyword evidence="1" id="KW-0812">Transmembrane</keyword>
<keyword evidence="1" id="KW-1133">Transmembrane helix</keyword>
<sequence length="304" mass="33562">MTTEADDKLGCAQAIFEAIAGKSISFFPRADDNRAPGRLRTLTDKEAIEAISAEVKHLAPDEDTLEDALKVARESLDEVTAQTNYQDGKATRLLTILTFMSAFSGFAFNRLADGYPLSIISWVDKRSSFNSGLVVVSYLLFAAFALLATSGALVTFHAIRARFRYPRAAAKDRPPASMLFWMGISRTQPNRWAKAFIDPADPKKVAPELRIEYLRNYIVETYLVAAKVADKVRFLEPAQRIQSWAIKALFFWIIVTAFVFAFVQPVKKESNPVIRIETPISSVCITGGNNVSTAANGQPCSPSP</sequence>
<dbReference type="AlphaFoldDB" id="A0A2P7ASH5"/>
<evidence type="ECO:0000313" key="3">
    <source>
        <dbReference type="Proteomes" id="UP000241158"/>
    </source>
</evidence>
<gene>
    <name evidence="2" type="ORF">CU100_18180</name>
</gene>
<feature type="transmembrane region" description="Helical" evidence="1">
    <location>
        <begin position="244"/>
        <end position="263"/>
    </location>
</feature>
<reference evidence="3" key="1">
    <citation type="submission" date="2017-11" db="EMBL/GenBank/DDBJ databases">
        <authorList>
            <person name="Kuznetsova I."/>
            <person name="Sazanova A."/>
            <person name="Chirak E."/>
            <person name="Safronova V."/>
            <person name="Willems A."/>
        </authorList>
    </citation>
    <scope>NUCLEOTIDE SEQUENCE [LARGE SCALE GENOMIC DNA]</scope>
    <source>
        <strain evidence="3">PEPV15</strain>
    </source>
</reference>
<dbReference type="EMBL" id="PGGN01000003">
    <property type="protein sequence ID" value="PSH57174.1"/>
    <property type="molecule type" value="Genomic_DNA"/>
</dbReference>
<dbReference type="OrthoDB" id="7597390at2"/>
<proteinExistence type="predicted"/>
<keyword evidence="3" id="KW-1185">Reference proteome</keyword>
<name>A0A2P7ASH5_9HYPH</name>
<evidence type="ECO:0000256" key="1">
    <source>
        <dbReference type="SAM" id="Phobius"/>
    </source>
</evidence>
<dbReference type="Proteomes" id="UP000241158">
    <property type="component" value="Unassembled WGS sequence"/>
</dbReference>
<protein>
    <submittedName>
        <fullName evidence="2">Uncharacterized protein</fullName>
    </submittedName>
</protein>
<comment type="caution">
    <text evidence="2">The sequence shown here is derived from an EMBL/GenBank/DDBJ whole genome shotgun (WGS) entry which is preliminary data.</text>
</comment>